<dbReference type="SUPFAM" id="SSF52833">
    <property type="entry name" value="Thioredoxin-like"/>
    <property type="match status" value="1"/>
</dbReference>
<dbReference type="Proteomes" id="UP000681720">
    <property type="component" value="Unassembled WGS sequence"/>
</dbReference>
<dbReference type="AlphaFoldDB" id="A0A8S2Y1G0"/>
<accession>A0A8S2Y1G0</accession>
<evidence type="ECO:0000313" key="3">
    <source>
        <dbReference type="EMBL" id="CAF4528170.1"/>
    </source>
</evidence>
<protein>
    <recommendedName>
        <fullName evidence="2">GST N-terminal domain-containing protein</fullName>
    </recommendedName>
</protein>
<sequence length="79" mass="8881">MTAIQNATTDSNVPPIKLYWLNDSRADRILFLLEELQISYVIEKVQRGPDKLAPPELKQIHPLGKSPVIKDGDRVVAES</sequence>
<dbReference type="Pfam" id="PF13409">
    <property type="entry name" value="GST_N_2"/>
    <property type="match status" value="1"/>
</dbReference>
<dbReference type="PANTHER" id="PTHR44051">
    <property type="entry name" value="GLUTATHIONE S-TRANSFERASE-RELATED"/>
    <property type="match status" value="1"/>
</dbReference>
<dbReference type="EMBL" id="CAJOBH010108023">
    <property type="protein sequence ID" value="CAF4647096.1"/>
    <property type="molecule type" value="Genomic_DNA"/>
</dbReference>
<evidence type="ECO:0000259" key="2">
    <source>
        <dbReference type="PROSITE" id="PS50404"/>
    </source>
</evidence>
<dbReference type="PROSITE" id="PS50404">
    <property type="entry name" value="GST_NTER"/>
    <property type="match status" value="1"/>
</dbReference>
<reference evidence="3" key="1">
    <citation type="submission" date="2021-02" db="EMBL/GenBank/DDBJ databases">
        <authorList>
            <person name="Nowell W R."/>
        </authorList>
    </citation>
    <scope>NUCLEOTIDE SEQUENCE</scope>
</reference>
<feature type="domain" description="GST N-terminal" evidence="2">
    <location>
        <begin position="13"/>
        <end position="79"/>
    </location>
</feature>
<evidence type="ECO:0000256" key="1">
    <source>
        <dbReference type="ARBA" id="ARBA00007409"/>
    </source>
</evidence>
<dbReference type="InterPro" id="IPR004045">
    <property type="entry name" value="Glutathione_S-Trfase_N"/>
</dbReference>
<gene>
    <name evidence="4" type="ORF">BYL167_LOCUS42011</name>
    <name evidence="3" type="ORF">GIL414_LOCUS35908</name>
</gene>
<dbReference type="InterPro" id="IPR036249">
    <property type="entry name" value="Thioredoxin-like_sf"/>
</dbReference>
<comment type="similarity">
    <text evidence="1">Belongs to the GST superfamily.</text>
</comment>
<dbReference type="CDD" id="cd03046">
    <property type="entry name" value="GST_N_GTT1_like"/>
    <property type="match status" value="1"/>
</dbReference>
<dbReference type="Proteomes" id="UP000681967">
    <property type="component" value="Unassembled WGS sequence"/>
</dbReference>
<comment type="caution">
    <text evidence="3">The sequence shown here is derived from an EMBL/GenBank/DDBJ whole genome shotgun (WGS) entry which is preliminary data.</text>
</comment>
<dbReference type="EMBL" id="CAJOBJ010087859">
    <property type="protein sequence ID" value="CAF4528170.1"/>
    <property type="molecule type" value="Genomic_DNA"/>
</dbReference>
<proteinExistence type="inferred from homology"/>
<evidence type="ECO:0000313" key="4">
    <source>
        <dbReference type="EMBL" id="CAF4647096.1"/>
    </source>
</evidence>
<evidence type="ECO:0000313" key="5">
    <source>
        <dbReference type="Proteomes" id="UP000681720"/>
    </source>
</evidence>
<dbReference type="PANTHER" id="PTHR44051:SF9">
    <property type="entry name" value="GLUTATHIONE S-TRANSFERASE 1"/>
    <property type="match status" value="1"/>
</dbReference>
<dbReference type="Gene3D" id="3.40.30.10">
    <property type="entry name" value="Glutaredoxin"/>
    <property type="match status" value="1"/>
</dbReference>
<name>A0A8S2Y1G0_9BILA</name>
<organism evidence="3 5">
    <name type="scientific">Rotaria magnacalcarata</name>
    <dbReference type="NCBI Taxonomy" id="392030"/>
    <lineage>
        <taxon>Eukaryota</taxon>
        <taxon>Metazoa</taxon>
        <taxon>Spiralia</taxon>
        <taxon>Gnathifera</taxon>
        <taxon>Rotifera</taxon>
        <taxon>Eurotatoria</taxon>
        <taxon>Bdelloidea</taxon>
        <taxon>Philodinida</taxon>
        <taxon>Philodinidae</taxon>
        <taxon>Rotaria</taxon>
    </lineage>
</organism>
<feature type="non-terminal residue" evidence="3">
    <location>
        <position position="79"/>
    </location>
</feature>